<evidence type="ECO:0000313" key="2">
    <source>
        <dbReference type="EMBL" id="AJG19486.1"/>
    </source>
</evidence>
<feature type="chain" id="PRO_5002173636" description="DUF4148 domain-containing protein" evidence="1">
    <location>
        <begin position="23"/>
        <end position="97"/>
    </location>
</feature>
<dbReference type="Pfam" id="PF13663">
    <property type="entry name" value="DUF4148"/>
    <property type="match status" value="1"/>
</dbReference>
<sequence length="97" mass="10209">MKRSLMMFVFFAAVSVGLEAMAADRTVAQPMSPACAQSQVTREQVKRELAEAVAHGRLVTENNYPEIFMQAGTCSRVQGTAGSSVSAQPGGIGACGR</sequence>
<dbReference type="OrthoDB" id="9938966at2"/>
<gene>
    <name evidence="2" type="ORF">RR42_m2094</name>
</gene>
<name>A0A0C4YFH4_9BURK</name>
<dbReference type="InterPro" id="IPR025421">
    <property type="entry name" value="DUF4148"/>
</dbReference>
<organism evidence="2 3">
    <name type="scientific">Cupriavidus basilensis</name>
    <dbReference type="NCBI Taxonomy" id="68895"/>
    <lineage>
        <taxon>Bacteria</taxon>
        <taxon>Pseudomonadati</taxon>
        <taxon>Pseudomonadota</taxon>
        <taxon>Betaproteobacteria</taxon>
        <taxon>Burkholderiales</taxon>
        <taxon>Burkholderiaceae</taxon>
        <taxon>Cupriavidus</taxon>
    </lineage>
</organism>
<evidence type="ECO:0008006" key="4">
    <source>
        <dbReference type="Google" id="ProtNLM"/>
    </source>
</evidence>
<evidence type="ECO:0000313" key="3">
    <source>
        <dbReference type="Proteomes" id="UP000031843"/>
    </source>
</evidence>
<dbReference type="RefSeq" id="WP_043346330.1">
    <property type="nucleotide sequence ID" value="NZ_CP010536.1"/>
</dbReference>
<feature type="signal peptide" evidence="1">
    <location>
        <begin position="1"/>
        <end position="22"/>
    </location>
</feature>
<proteinExistence type="predicted"/>
<dbReference type="Proteomes" id="UP000031843">
    <property type="component" value="Chromosome main"/>
</dbReference>
<keyword evidence="3" id="KW-1185">Reference proteome</keyword>
<dbReference type="AlphaFoldDB" id="A0A0C4YFH4"/>
<dbReference type="EMBL" id="CP010536">
    <property type="protein sequence ID" value="AJG19486.1"/>
    <property type="molecule type" value="Genomic_DNA"/>
</dbReference>
<keyword evidence="1" id="KW-0732">Signal</keyword>
<evidence type="ECO:0000256" key="1">
    <source>
        <dbReference type="SAM" id="SignalP"/>
    </source>
</evidence>
<reference evidence="2 3" key="1">
    <citation type="journal article" date="2015" name="Genome Announc.">
        <title>Complete Genome Sequence of Cupriavidus basilensis 4G11, Isolated from the Oak Ridge Field Research Center Site.</title>
        <authorList>
            <person name="Ray J."/>
            <person name="Waters R.J."/>
            <person name="Skerker J.M."/>
            <person name="Kuehl J.V."/>
            <person name="Price M.N."/>
            <person name="Huang J."/>
            <person name="Chakraborty R."/>
            <person name="Arkin A.P."/>
            <person name="Deutschbauer A."/>
        </authorList>
    </citation>
    <scope>NUCLEOTIDE SEQUENCE [LARGE SCALE GENOMIC DNA]</scope>
    <source>
        <strain evidence="2">4G11</strain>
    </source>
</reference>
<protein>
    <recommendedName>
        <fullName evidence="4">DUF4148 domain-containing protein</fullName>
    </recommendedName>
</protein>
<dbReference type="KEGG" id="cbw:RR42_m2094"/>
<accession>A0A0C4YFH4</accession>